<dbReference type="EMBL" id="JADLRE010000028">
    <property type="protein sequence ID" value="MBF6228968.1"/>
    <property type="molecule type" value="Genomic_DNA"/>
</dbReference>
<comment type="caution">
    <text evidence="1">The sequence shown here is derived from an EMBL/GenBank/DDBJ whole genome shotgun (WGS) entry which is preliminary data.</text>
</comment>
<sequence>MVGLLAYVGGGPFEPHLSQDEKLSAQLNDLWRKGGSAPLRDLASEEWDRVYVYQQEYLGREQVEREVGAPVEMEDTFSKQGASVLVFVKGDSVQRAAWVEVPLISGIYTADVELRAPGYPRYLEFAEPPPTGPRLAEDTELEAKKDELFRTHGSAVLRDLTGGDWDRVYVVTADTRAKVEAFVGAPVEMETVFTERGSILVFMKNGVVQRAAYIRGYLPPDGVYSAAVRLDANVAPLEVRLIDPTPLTTTTAPR</sequence>
<keyword evidence="2" id="KW-1185">Reference proteome</keyword>
<name>A0ABS0CF52_9NOCA</name>
<dbReference type="RefSeq" id="WP_195035845.1">
    <property type="nucleotide sequence ID" value="NZ_JADLRE010000028.1"/>
</dbReference>
<accession>A0ABS0CF52</accession>
<reference evidence="1 2" key="1">
    <citation type="submission" date="2020-10" db="EMBL/GenBank/DDBJ databases">
        <title>Identification of Nocardia species via Next-generation sequencing and recognition of intraspecies genetic diversity.</title>
        <authorList>
            <person name="Li P."/>
            <person name="Li P."/>
            <person name="Lu B."/>
        </authorList>
    </citation>
    <scope>NUCLEOTIDE SEQUENCE [LARGE SCALE GENOMIC DNA]</scope>
    <source>
        <strain evidence="1 2">N-11</strain>
    </source>
</reference>
<gene>
    <name evidence="1" type="ORF">IU470_28235</name>
</gene>
<evidence type="ECO:0000313" key="2">
    <source>
        <dbReference type="Proteomes" id="UP000807309"/>
    </source>
</evidence>
<evidence type="ECO:0000313" key="1">
    <source>
        <dbReference type="EMBL" id="MBF6228968.1"/>
    </source>
</evidence>
<proteinExistence type="predicted"/>
<organism evidence="1 2">
    <name type="scientific">Nocardia abscessus</name>
    <dbReference type="NCBI Taxonomy" id="120957"/>
    <lineage>
        <taxon>Bacteria</taxon>
        <taxon>Bacillati</taxon>
        <taxon>Actinomycetota</taxon>
        <taxon>Actinomycetes</taxon>
        <taxon>Mycobacteriales</taxon>
        <taxon>Nocardiaceae</taxon>
        <taxon>Nocardia</taxon>
    </lineage>
</organism>
<dbReference type="Proteomes" id="UP000807309">
    <property type="component" value="Unassembled WGS sequence"/>
</dbReference>
<protein>
    <submittedName>
        <fullName evidence="1">Uncharacterized protein</fullName>
    </submittedName>
</protein>